<evidence type="ECO:0000313" key="3">
    <source>
        <dbReference type="EnsemblProtists" id="EKX53433"/>
    </source>
</evidence>
<dbReference type="SMART" id="SM00220">
    <property type="entry name" value="S_TKc"/>
    <property type="match status" value="1"/>
</dbReference>
<sequence length="352" mass="39826">MGKHYCKMCCRAHVLPHISSMHEPFDASSVPNFTWSTVQLADLEPGSMKRAGSVELVGVDSDFSQEHTIVKIQLDVQSSIVTDHGFWTRVFEGRMSDGKRVILKVYKQQALFSQRQVFDRFHRELLALGTLGEHRCFVKCLGFGFTCDLWPFLVLEHAGMPLCDLLPKSRLNPREISRQLLRAVESAHLLGLCHNDLTLDNVLILPLEKPKLGRWYKKKSLRILVKIIDWNSVEDASCVFEAGSARDEHLCVTDVGGENINIDEAERNPIIRDCQAAGNIVLRCLDSKEHERVFTSCHLGTLRDWNAAAQKILSSSLKEDLRSMLSKLFDPRCMKIEGDRVVYPISLAGKIL</sequence>
<evidence type="ECO:0000259" key="1">
    <source>
        <dbReference type="SMART" id="SM00220"/>
    </source>
</evidence>
<protein>
    <recommendedName>
        <fullName evidence="1">Protein kinase domain-containing protein</fullName>
    </recommendedName>
</protein>
<dbReference type="EMBL" id="JH992970">
    <property type="protein sequence ID" value="EKX53433.1"/>
    <property type="molecule type" value="Genomic_DNA"/>
</dbReference>
<dbReference type="Proteomes" id="UP000011087">
    <property type="component" value="Unassembled WGS sequence"/>
</dbReference>
<feature type="domain" description="Protein kinase" evidence="1">
    <location>
        <begin position="89"/>
        <end position="342"/>
    </location>
</feature>
<keyword evidence="4" id="KW-1185">Reference proteome</keyword>
<dbReference type="EnsemblProtists" id="EKX53433">
    <property type="protein sequence ID" value="EKX53433"/>
    <property type="gene ID" value="GUITHDRAFT_161047"/>
</dbReference>
<organism evidence="2">
    <name type="scientific">Guillardia theta (strain CCMP2712)</name>
    <name type="common">Cryptophyte</name>
    <dbReference type="NCBI Taxonomy" id="905079"/>
    <lineage>
        <taxon>Eukaryota</taxon>
        <taxon>Cryptophyceae</taxon>
        <taxon>Pyrenomonadales</taxon>
        <taxon>Geminigeraceae</taxon>
        <taxon>Guillardia</taxon>
    </lineage>
</organism>
<evidence type="ECO:0000313" key="2">
    <source>
        <dbReference type="EMBL" id="EKX53433.1"/>
    </source>
</evidence>
<proteinExistence type="predicted"/>
<dbReference type="KEGG" id="gtt:GUITHDRAFT_161047"/>
<name>L1JZA7_GUITC</name>
<gene>
    <name evidence="2" type="ORF">GUITHDRAFT_161047</name>
</gene>
<dbReference type="SUPFAM" id="SSF56112">
    <property type="entry name" value="Protein kinase-like (PK-like)"/>
    <property type="match status" value="1"/>
</dbReference>
<dbReference type="PaxDb" id="55529-EKX53433"/>
<accession>L1JZA7</accession>
<dbReference type="PROSITE" id="PS00109">
    <property type="entry name" value="PROTEIN_KINASE_TYR"/>
    <property type="match status" value="1"/>
</dbReference>
<reference evidence="2 4" key="1">
    <citation type="journal article" date="2012" name="Nature">
        <title>Algal genomes reveal evolutionary mosaicism and the fate of nucleomorphs.</title>
        <authorList>
            <consortium name="DOE Joint Genome Institute"/>
            <person name="Curtis B.A."/>
            <person name="Tanifuji G."/>
            <person name="Burki F."/>
            <person name="Gruber A."/>
            <person name="Irimia M."/>
            <person name="Maruyama S."/>
            <person name="Arias M.C."/>
            <person name="Ball S.G."/>
            <person name="Gile G.H."/>
            <person name="Hirakawa Y."/>
            <person name="Hopkins J.F."/>
            <person name="Kuo A."/>
            <person name="Rensing S.A."/>
            <person name="Schmutz J."/>
            <person name="Symeonidi A."/>
            <person name="Elias M."/>
            <person name="Eveleigh R.J."/>
            <person name="Herman E.K."/>
            <person name="Klute M.J."/>
            <person name="Nakayama T."/>
            <person name="Obornik M."/>
            <person name="Reyes-Prieto A."/>
            <person name="Armbrust E.V."/>
            <person name="Aves S.J."/>
            <person name="Beiko R.G."/>
            <person name="Coutinho P."/>
            <person name="Dacks J.B."/>
            <person name="Durnford D.G."/>
            <person name="Fast N.M."/>
            <person name="Green B.R."/>
            <person name="Grisdale C.J."/>
            <person name="Hempel F."/>
            <person name="Henrissat B."/>
            <person name="Hoppner M.P."/>
            <person name="Ishida K."/>
            <person name="Kim E."/>
            <person name="Koreny L."/>
            <person name="Kroth P.G."/>
            <person name="Liu Y."/>
            <person name="Malik S.B."/>
            <person name="Maier U.G."/>
            <person name="McRose D."/>
            <person name="Mock T."/>
            <person name="Neilson J.A."/>
            <person name="Onodera N.T."/>
            <person name="Poole A.M."/>
            <person name="Pritham E.J."/>
            <person name="Richards T.A."/>
            <person name="Rocap G."/>
            <person name="Roy S.W."/>
            <person name="Sarai C."/>
            <person name="Schaack S."/>
            <person name="Shirato S."/>
            <person name="Slamovits C.H."/>
            <person name="Spencer D.F."/>
            <person name="Suzuki S."/>
            <person name="Worden A.Z."/>
            <person name="Zauner S."/>
            <person name="Barry K."/>
            <person name="Bell C."/>
            <person name="Bharti A.K."/>
            <person name="Crow J.A."/>
            <person name="Grimwood J."/>
            <person name="Kramer R."/>
            <person name="Lindquist E."/>
            <person name="Lucas S."/>
            <person name="Salamov A."/>
            <person name="McFadden G.I."/>
            <person name="Lane C.E."/>
            <person name="Keeling P.J."/>
            <person name="Gray M.W."/>
            <person name="Grigoriev I.V."/>
            <person name="Archibald J.M."/>
        </authorList>
    </citation>
    <scope>NUCLEOTIDE SEQUENCE</scope>
    <source>
        <strain evidence="2 4">CCMP2712</strain>
    </source>
</reference>
<dbReference type="InterPro" id="IPR008266">
    <property type="entry name" value="Tyr_kinase_AS"/>
</dbReference>
<dbReference type="AlphaFoldDB" id="L1JZA7"/>
<reference evidence="3" key="3">
    <citation type="submission" date="2016-03" db="UniProtKB">
        <authorList>
            <consortium name="EnsemblProtists"/>
        </authorList>
    </citation>
    <scope>IDENTIFICATION</scope>
</reference>
<dbReference type="InterPro" id="IPR011009">
    <property type="entry name" value="Kinase-like_dom_sf"/>
</dbReference>
<dbReference type="GO" id="GO:0004672">
    <property type="term" value="F:protein kinase activity"/>
    <property type="evidence" value="ECO:0007669"/>
    <property type="project" value="InterPro"/>
</dbReference>
<dbReference type="Gene3D" id="1.10.510.10">
    <property type="entry name" value="Transferase(Phosphotransferase) domain 1"/>
    <property type="match status" value="1"/>
</dbReference>
<dbReference type="RefSeq" id="XP_005840413.1">
    <property type="nucleotide sequence ID" value="XM_005840356.1"/>
</dbReference>
<dbReference type="InterPro" id="IPR000719">
    <property type="entry name" value="Prot_kinase_dom"/>
</dbReference>
<dbReference type="GeneID" id="17309999"/>
<evidence type="ECO:0000313" key="4">
    <source>
        <dbReference type="Proteomes" id="UP000011087"/>
    </source>
</evidence>
<dbReference type="HOGENOM" id="CLU_788588_0_0_1"/>
<dbReference type="GO" id="GO:0005524">
    <property type="term" value="F:ATP binding"/>
    <property type="evidence" value="ECO:0007669"/>
    <property type="project" value="InterPro"/>
</dbReference>
<reference evidence="4" key="2">
    <citation type="submission" date="2012-11" db="EMBL/GenBank/DDBJ databases">
        <authorList>
            <person name="Kuo A."/>
            <person name="Curtis B.A."/>
            <person name="Tanifuji G."/>
            <person name="Burki F."/>
            <person name="Gruber A."/>
            <person name="Irimia M."/>
            <person name="Maruyama S."/>
            <person name="Arias M.C."/>
            <person name="Ball S.G."/>
            <person name="Gile G.H."/>
            <person name="Hirakawa Y."/>
            <person name="Hopkins J.F."/>
            <person name="Rensing S.A."/>
            <person name="Schmutz J."/>
            <person name="Symeonidi A."/>
            <person name="Elias M."/>
            <person name="Eveleigh R.J."/>
            <person name="Herman E.K."/>
            <person name="Klute M.J."/>
            <person name="Nakayama T."/>
            <person name="Obornik M."/>
            <person name="Reyes-Prieto A."/>
            <person name="Armbrust E.V."/>
            <person name="Aves S.J."/>
            <person name="Beiko R.G."/>
            <person name="Coutinho P."/>
            <person name="Dacks J.B."/>
            <person name="Durnford D.G."/>
            <person name="Fast N.M."/>
            <person name="Green B.R."/>
            <person name="Grisdale C."/>
            <person name="Hempe F."/>
            <person name="Henrissat B."/>
            <person name="Hoppner M.P."/>
            <person name="Ishida K.-I."/>
            <person name="Kim E."/>
            <person name="Koreny L."/>
            <person name="Kroth P.G."/>
            <person name="Liu Y."/>
            <person name="Malik S.-B."/>
            <person name="Maier U.G."/>
            <person name="McRose D."/>
            <person name="Mock T."/>
            <person name="Neilson J.A."/>
            <person name="Onodera N.T."/>
            <person name="Poole A.M."/>
            <person name="Pritham E.J."/>
            <person name="Richards T.A."/>
            <person name="Rocap G."/>
            <person name="Roy S.W."/>
            <person name="Sarai C."/>
            <person name="Schaack S."/>
            <person name="Shirato S."/>
            <person name="Slamovits C.H."/>
            <person name="Spencer D.F."/>
            <person name="Suzuki S."/>
            <person name="Worden A.Z."/>
            <person name="Zauner S."/>
            <person name="Barry K."/>
            <person name="Bell C."/>
            <person name="Bharti A.K."/>
            <person name="Crow J.A."/>
            <person name="Grimwood J."/>
            <person name="Kramer R."/>
            <person name="Lindquist E."/>
            <person name="Lucas S."/>
            <person name="Salamov A."/>
            <person name="McFadden G.I."/>
            <person name="Lane C.E."/>
            <person name="Keeling P.J."/>
            <person name="Gray M.W."/>
            <person name="Grigoriev I.V."/>
            <person name="Archibald J.M."/>
        </authorList>
    </citation>
    <scope>NUCLEOTIDE SEQUENCE</scope>
    <source>
        <strain evidence="4">CCMP2712</strain>
    </source>
</reference>